<dbReference type="Proteomes" id="UP001162116">
    <property type="component" value="Segment"/>
</dbReference>
<evidence type="ECO:0000256" key="3">
    <source>
        <dbReference type="ARBA" id="ARBA00022561"/>
    </source>
</evidence>
<keyword evidence="4" id="KW-0946">Virion</keyword>
<keyword evidence="3" id="KW-0167">Capsid protein</keyword>
<dbReference type="InterPro" id="IPR003433">
    <property type="entry name" value="Capsid_VP4_densovirus"/>
</dbReference>
<dbReference type="Pfam" id="PF02336">
    <property type="entry name" value="Denso_VP4"/>
    <property type="match status" value="1"/>
</dbReference>
<dbReference type="InterPro" id="IPR013607">
    <property type="entry name" value="Phospholipase_A2-like"/>
</dbReference>
<dbReference type="SUPFAM" id="SSF88645">
    <property type="entry name" value="ssDNA viruses"/>
    <property type="match status" value="1"/>
</dbReference>
<gene>
    <name evidence="7" type="primary">VP1</name>
</gene>
<keyword evidence="2" id="KW-1140">T=1 icosahedral capsid protein</keyword>
<reference evidence="7 8" key="1">
    <citation type="submission" date="2020-07" db="EMBL/GenBank/DDBJ databases">
        <authorList>
            <person name="Li Y."/>
            <person name="Altan E."/>
            <person name="Reyes G."/>
            <person name="Delwart E."/>
        </authorList>
    </citation>
    <scope>NUCLEOTIDE SEQUENCE [LARGE SCALE GENOMIC DNA]</scope>
    <source>
        <strain evidence="7">BatDV/WD</strain>
    </source>
</reference>
<sequence>MDQLGAILGKGARAAASASVRARTASTRLFDPSPIYQGIAGDAIEKEFQRRRAEANKRNNSENYVHHLVEDLENTREKLTKIPNWDQRQVDRLKNRISTIKQHLDYYGVDVETDERDFFTPTPENYQNPSTPGGYHLPGSHYIGPGTDDYSRPTKTVADAVAREHDIAYTNAKSTEDIRSADSRAISGFIDTISKDPVQGSIGALGIGTKYAVESITGVTYGKPSEVSMDTPPPSGQKRTNTSSSTGATEAKRNLTVPINNASGGQPVEETMATGGKPTAYGESGDNEGPLFIGQGHNPSSKTVYTKKFMVETCGMQFEKKPFDNVWAKVKQTADATQYALTTPLATIDPNDVGWYLTPVEFAEMSNMTFAESCEITCRPLGYRIPFATNKSVTENVNSSATLIQICSSTGINHKFDGSMVTITNDTTDPTKASAVTWQGERLQSKLYRDSTAACLGNHTPLHTYYCLSCKTDVVYNNVPHLMKAMTIVNIADVRGDVIQSVNYKFKCAPIKYTLTHKEKYQSYVAGLKDFHPVSTVMESAEGVTNDNAASVLLTNEMFTEGFSYHDGLEKSAYYSMRPGEHNDPIYPPYLSFGVLPLKSSLPGAAAQYLPVVVTWEISTKLYCNTIHDYPYTGTNSPWTCRIFITKPATGGSLANYTDVVKPYNYGGFASYVRPYGANNVRTIGRSTMSKFSAITGNPNN</sequence>
<protein>
    <submittedName>
        <fullName evidence="7">VP1</fullName>
    </submittedName>
</protein>
<evidence type="ECO:0000256" key="4">
    <source>
        <dbReference type="ARBA" id="ARBA00022844"/>
    </source>
</evidence>
<feature type="compositionally biased region" description="Polar residues" evidence="5">
    <location>
        <begin position="237"/>
        <end position="248"/>
    </location>
</feature>
<evidence type="ECO:0000259" key="6">
    <source>
        <dbReference type="Pfam" id="PF08398"/>
    </source>
</evidence>
<evidence type="ECO:0000313" key="8">
    <source>
        <dbReference type="Proteomes" id="UP001162116"/>
    </source>
</evidence>
<comment type="subcellular location">
    <subcellularLocation>
        <location evidence="1">Virion</location>
    </subcellularLocation>
</comment>
<name>A0A7M1PW40_9VIRU</name>
<dbReference type="GO" id="GO:0039615">
    <property type="term" value="C:T=1 icosahedral viral capsid"/>
    <property type="evidence" value="ECO:0007669"/>
    <property type="project" value="UniProtKB-KW"/>
</dbReference>
<dbReference type="EMBL" id="MT734806">
    <property type="protein sequence ID" value="QOR29556.1"/>
    <property type="molecule type" value="Genomic_DNA"/>
</dbReference>
<evidence type="ECO:0000256" key="1">
    <source>
        <dbReference type="ARBA" id="ARBA00004328"/>
    </source>
</evidence>
<dbReference type="Pfam" id="PF08398">
    <property type="entry name" value="Phospholip_A2_4"/>
    <property type="match status" value="1"/>
</dbReference>
<organism evidence="7 8">
    <name type="scientific">Bat-associated densovirus 4</name>
    <dbReference type="NCBI Taxonomy" id="3070186"/>
    <lineage>
        <taxon>Viruses</taxon>
        <taxon>Monodnaviria</taxon>
        <taxon>Shotokuvirae</taxon>
        <taxon>Cossaviricota</taxon>
        <taxon>Quintoviricetes</taxon>
        <taxon>Piccovirales</taxon>
        <taxon>Parvoviridae</taxon>
        <taxon>Densovirinae</taxon>
        <taxon>Tetuambidensovirus</taxon>
        <taxon>Tetuambidensovirus incertum1</taxon>
    </lineage>
</organism>
<feature type="domain" description="Phospholipase A2-like" evidence="6">
    <location>
        <begin position="134"/>
        <end position="178"/>
    </location>
</feature>
<keyword evidence="8" id="KW-1185">Reference proteome</keyword>
<evidence type="ECO:0000256" key="5">
    <source>
        <dbReference type="SAM" id="MobiDB-lite"/>
    </source>
</evidence>
<evidence type="ECO:0000256" key="2">
    <source>
        <dbReference type="ARBA" id="ARBA00022431"/>
    </source>
</evidence>
<evidence type="ECO:0000313" key="7">
    <source>
        <dbReference type="EMBL" id="QOR29556.1"/>
    </source>
</evidence>
<feature type="region of interest" description="Disordered" evidence="5">
    <location>
        <begin position="223"/>
        <end position="271"/>
    </location>
</feature>
<dbReference type="GO" id="GO:0005198">
    <property type="term" value="F:structural molecule activity"/>
    <property type="evidence" value="ECO:0007669"/>
    <property type="project" value="InterPro"/>
</dbReference>
<dbReference type="InterPro" id="IPR016184">
    <property type="entry name" value="Capsid/spike_ssDNA_virus"/>
</dbReference>
<proteinExistence type="predicted"/>
<accession>A0A7M1PW40</accession>